<evidence type="ECO:0000256" key="4">
    <source>
        <dbReference type="ARBA" id="ARBA00022617"/>
    </source>
</evidence>
<dbReference type="Proteomes" id="UP000315364">
    <property type="component" value="Chromosome"/>
</dbReference>
<evidence type="ECO:0000256" key="2">
    <source>
        <dbReference type="ARBA" id="ARBA00007866"/>
    </source>
</evidence>
<feature type="domain" description="Cytochrome oxidase subunit II copper A binding" evidence="18">
    <location>
        <begin position="96"/>
        <end position="211"/>
    </location>
</feature>
<dbReference type="PROSITE" id="PS50857">
    <property type="entry name" value="COX2_CUA"/>
    <property type="match status" value="1"/>
</dbReference>
<dbReference type="InterPro" id="IPR034236">
    <property type="entry name" value="CuRO_CcO_Caa3_II"/>
</dbReference>
<keyword evidence="10 16" id="KW-0408">Iron</keyword>
<comment type="subcellular location">
    <subcellularLocation>
        <location evidence="1">Membrane</location>
        <topology evidence="1">Multi-pass membrane protein</topology>
    </subcellularLocation>
</comment>
<evidence type="ECO:0000256" key="15">
    <source>
        <dbReference type="ARBA" id="ARBA00047816"/>
    </source>
</evidence>
<feature type="transmembrane region" description="Helical" evidence="17">
    <location>
        <begin position="26"/>
        <end position="51"/>
    </location>
</feature>
<dbReference type="SUPFAM" id="SSF46626">
    <property type="entry name" value="Cytochrome c"/>
    <property type="match status" value="1"/>
</dbReference>
<dbReference type="GO" id="GO:0020037">
    <property type="term" value="F:heme binding"/>
    <property type="evidence" value="ECO:0007669"/>
    <property type="project" value="InterPro"/>
</dbReference>
<dbReference type="InterPro" id="IPR001505">
    <property type="entry name" value="Copper_CuA"/>
</dbReference>
<protein>
    <recommendedName>
        <fullName evidence="14">Cytochrome aa3 subunit 2</fullName>
    </recommendedName>
</protein>
<dbReference type="OrthoDB" id="9781261at2"/>
<dbReference type="GO" id="GO:0016491">
    <property type="term" value="F:oxidoreductase activity"/>
    <property type="evidence" value="ECO:0007669"/>
    <property type="project" value="UniProtKB-KW"/>
</dbReference>
<evidence type="ECO:0000256" key="12">
    <source>
        <dbReference type="ARBA" id="ARBA00023136"/>
    </source>
</evidence>
<evidence type="ECO:0000256" key="9">
    <source>
        <dbReference type="ARBA" id="ARBA00022989"/>
    </source>
</evidence>
<keyword evidence="11" id="KW-0186">Copper</keyword>
<dbReference type="GO" id="GO:0016020">
    <property type="term" value="C:membrane"/>
    <property type="evidence" value="ECO:0007669"/>
    <property type="project" value="UniProtKB-SubCell"/>
</dbReference>
<keyword evidence="7 16" id="KW-0479">Metal-binding</keyword>
<keyword evidence="20" id="KW-0560">Oxidoreductase</keyword>
<evidence type="ECO:0000256" key="8">
    <source>
        <dbReference type="ARBA" id="ARBA00022982"/>
    </source>
</evidence>
<dbReference type="PROSITE" id="PS51007">
    <property type="entry name" value="CYTC"/>
    <property type="match status" value="1"/>
</dbReference>
<dbReference type="KEGG" id="dea:FPZ08_07855"/>
<evidence type="ECO:0000313" key="20">
    <source>
        <dbReference type="EMBL" id="QDZ13218.1"/>
    </source>
</evidence>
<dbReference type="NCBIfam" id="TIGR02866">
    <property type="entry name" value="CoxB"/>
    <property type="match status" value="1"/>
</dbReference>
<evidence type="ECO:0000256" key="14">
    <source>
        <dbReference type="ARBA" id="ARBA00031399"/>
    </source>
</evidence>
<keyword evidence="8" id="KW-0249">Electron transport</keyword>
<dbReference type="InterPro" id="IPR009056">
    <property type="entry name" value="Cyt_c-like_dom"/>
</dbReference>
<evidence type="ECO:0000256" key="5">
    <source>
        <dbReference type="ARBA" id="ARBA00022660"/>
    </source>
</evidence>
<keyword evidence="3" id="KW-0813">Transport</keyword>
<dbReference type="PANTHER" id="PTHR22888">
    <property type="entry name" value="CYTOCHROME C OXIDASE, SUBUNIT II"/>
    <property type="match status" value="1"/>
</dbReference>
<evidence type="ECO:0000256" key="16">
    <source>
        <dbReference type="PROSITE-ProRule" id="PRU00433"/>
    </source>
</evidence>
<accession>A0A5B8LXJ7</accession>
<keyword evidence="21" id="KW-1185">Reference proteome</keyword>
<evidence type="ECO:0000259" key="19">
    <source>
        <dbReference type="PROSITE" id="PS51007"/>
    </source>
</evidence>
<evidence type="ECO:0000256" key="1">
    <source>
        <dbReference type="ARBA" id="ARBA00004141"/>
    </source>
</evidence>
<reference evidence="20 21" key="1">
    <citation type="submission" date="2019-07" db="EMBL/GenBank/DDBJ databases">
        <title>Full genome sequence of Devosia sp. Gsoil 520.</title>
        <authorList>
            <person name="Im W.-T."/>
        </authorList>
    </citation>
    <scope>NUCLEOTIDE SEQUENCE [LARGE SCALE GENOMIC DNA]</scope>
    <source>
        <strain evidence="20 21">Gsoil 520</strain>
    </source>
</reference>
<dbReference type="Pfam" id="PF00116">
    <property type="entry name" value="COX2"/>
    <property type="match status" value="1"/>
</dbReference>
<gene>
    <name evidence="20" type="primary">coxB</name>
    <name evidence="20" type="ORF">FPZ08_07855</name>
</gene>
<keyword evidence="5" id="KW-0679">Respiratory chain</keyword>
<dbReference type="Pfam" id="PF00034">
    <property type="entry name" value="Cytochrom_C"/>
    <property type="match status" value="1"/>
</dbReference>
<keyword evidence="4 16" id="KW-0349">Heme</keyword>
<evidence type="ECO:0000256" key="13">
    <source>
        <dbReference type="ARBA" id="ARBA00024688"/>
    </source>
</evidence>
<dbReference type="GO" id="GO:0005507">
    <property type="term" value="F:copper ion binding"/>
    <property type="evidence" value="ECO:0007669"/>
    <property type="project" value="InterPro"/>
</dbReference>
<evidence type="ECO:0000256" key="17">
    <source>
        <dbReference type="SAM" id="Phobius"/>
    </source>
</evidence>
<name>A0A5B8LXJ7_9HYPH</name>
<sequence length="307" mass="32497">MGLAACNTEQSALHPAGSDAVDLANLFWFMTIGGALVWCILMGAAIYAVVGKKRPRSERFADRFVFVGGVVFPTTGLAALLILGLALLPDWAEGDVPDLRVHVVAEQFWWRLDYEDADGMAIASANEVHLPVGATVEFVLTSTDVIHSFWIPTLGGKMDAIPGRSNVLRLRPEKAGVYRGVCAEFCGSSHALMAFPVVVHEPDDFAAWLAAQGQPATAAGAEAFLAAGCGACHVVRGISDAGSVGPDLTHFAGRRTIGAGTLPLTAANLADWLVAPAHIKPGVRMPSFATLPDDERQAIVDFLLELK</sequence>
<evidence type="ECO:0000313" key="21">
    <source>
        <dbReference type="Proteomes" id="UP000315364"/>
    </source>
</evidence>
<evidence type="ECO:0000256" key="7">
    <source>
        <dbReference type="ARBA" id="ARBA00022723"/>
    </source>
</evidence>
<proteinExistence type="inferred from homology"/>
<dbReference type="InterPro" id="IPR002429">
    <property type="entry name" value="CcO_II-like_C"/>
</dbReference>
<dbReference type="InterPro" id="IPR008972">
    <property type="entry name" value="Cupredoxin"/>
</dbReference>
<dbReference type="InterPro" id="IPR014222">
    <property type="entry name" value="Cyt_c_oxidase_su2"/>
</dbReference>
<dbReference type="InterPro" id="IPR045187">
    <property type="entry name" value="CcO_II"/>
</dbReference>
<dbReference type="PANTHER" id="PTHR22888:SF9">
    <property type="entry name" value="CYTOCHROME C OXIDASE SUBUNIT 2"/>
    <property type="match status" value="1"/>
</dbReference>
<keyword evidence="12 17" id="KW-0472">Membrane</keyword>
<evidence type="ECO:0000256" key="6">
    <source>
        <dbReference type="ARBA" id="ARBA00022692"/>
    </source>
</evidence>
<dbReference type="GO" id="GO:0042773">
    <property type="term" value="P:ATP synthesis coupled electron transport"/>
    <property type="evidence" value="ECO:0007669"/>
    <property type="project" value="TreeGrafter"/>
</dbReference>
<dbReference type="GO" id="GO:0004129">
    <property type="term" value="F:cytochrome-c oxidase activity"/>
    <property type="evidence" value="ECO:0007669"/>
    <property type="project" value="UniProtKB-EC"/>
</dbReference>
<organism evidence="20 21">
    <name type="scientific">Devosia ginsengisoli</name>
    <dbReference type="NCBI Taxonomy" id="400770"/>
    <lineage>
        <taxon>Bacteria</taxon>
        <taxon>Pseudomonadati</taxon>
        <taxon>Pseudomonadota</taxon>
        <taxon>Alphaproteobacteria</taxon>
        <taxon>Hyphomicrobiales</taxon>
        <taxon>Devosiaceae</taxon>
        <taxon>Devosia</taxon>
    </lineage>
</organism>
<comment type="similarity">
    <text evidence="2">Belongs to the cytochrome c oxidase subunit 2 family.</text>
</comment>
<dbReference type="SUPFAM" id="SSF49503">
    <property type="entry name" value="Cupredoxins"/>
    <property type="match status" value="1"/>
</dbReference>
<feature type="domain" description="Cytochrome c" evidence="19">
    <location>
        <begin position="215"/>
        <end position="307"/>
    </location>
</feature>
<evidence type="ECO:0000256" key="10">
    <source>
        <dbReference type="ARBA" id="ARBA00023004"/>
    </source>
</evidence>
<dbReference type="AlphaFoldDB" id="A0A5B8LXJ7"/>
<dbReference type="PROSITE" id="PS00078">
    <property type="entry name" value="COX2"/>
    <property type="match status" value="1"/>
</dbReference>
<comment type="catalytic activity">
    <reaction evidence="15">
        <text>4 Fe(II)-[cytochrome c] + O2 + 8 H(+)(in) = 4 Fe(III)-[cytochrome c] + 2 H2O + 4 H(+)(out)</text>
        <dbReference type="Rhea" id="RHEA:11436"/>
        <dbReference type="Rhea" id="RHEA-COMP:10350"/>
        <dbReference type="Rhea" id="RHEA-COMP:14399"/>
        <dbReference type="ChEBI" id="CHEBI:15377"/>
        <dbReference type="ChEBI" id="CHEBI:15378"/>
        <dbReference type="ChEBI" id="CHEBI:15379"/>
        <dbReference type="ChEBI" id="CHEBI:29033"/>
        <dbReference type="ChEBI" id="CHEBI:29034"/>
        <dbReference type="EC" id="7.1.1.9"/>
    </reaction>
</comment>
<keyword evidence="9 17" id="KW-1133">Transmembrane helix</keyword>
<dbReference type="EMBL" id="CP042304">
    <property type="protein sequence ID" value="QDZ13218.1"/>
    <property type="molecule type" value="Genomic_DNA"/>
</dbReference>
<evidence type="ECO:0000256" key="11">
    <source>
        <dbReference type="ARBA" id="ARBA00023008"/>
    </source>
</evidence>
<dbReference type="InterPro" id="IPR036909">
    <property type="entry name" value="Cyt_c-like_dom_sf"/>
</dbReference>
<comment type="function">
    <text evidence="13">Subunits I and II form the functional core of the enzyme complex. Electrons originating in cytochrome c are transferred via heme a and Cu(A) to the binuclear center formed by heme a3 and Cu(B).</text>
</comment>
<dbReference type="Gene3D" id="2.60.40.420">
    <property type="entry name" value="Cupredoxins - blue copper proteins"/>
    <property type="match status" value="1"/>
</dbReference>
<evidence type="ECO:0000256" key="3">
    <source>
        <dbReference type="ARBA" id="ARBA00022448"/>
    </source>
</evidence>
<evidence type="ECO:0000259" key="18">
    <source>
        <dbReference type="PROSITE" id="PS50857"/>
    </source>
</evidence>
<dbReference type="CDD" id="cd04213">
    <property type="entry name" value="CuRO_CcO_Caa3_II"/>
    <property type="match status" value="1"/>
</dbReference>
<feature type="transmembrane region" description="Helical" evidence="17">
    <location>
        <begin position="63"/>
        <end position="88"/>
    </location>
</feature>
<keyword evidence="6 17" id="KW-0812">Transmembrane</keyword>